<evidence type="ECO:0000313" key="2">
    <source>
        <dbReference type="Proteomes" id="UP000008372"/>
    </source>
</evidence>
<organism evidence="1 2">
    <name type="scientific">Paraglaciecola agarilytica NO2</name>
    <dbReference type="NCBI Taxonomy" id="1125747"/>
    <lineage>
        <taxon>Bacteria</taxon>
        <taxon>Pseudomonadati</taxon>
        <taxon>Pseudomonadota</taxon>
        <taxon>Gammaproteobacteria</taxon>
        <taxon>Alteromonadales</taxon>
        <taxon>Alteromonadaceae</taxon>
        <taxon>Paraglaciecola</taxon>
    </lineage>
</organism>
<gene>
    <name evidence="1" type="ORF">GAGA_4455</name>
</gene>
<dbReference type="Proteomes" id="UP000008372">
    <property type="component" value="Unassembled WGS sequence"/>
</dbReference>
<dbReference type="EMBL" id="BAEK01000080">
    <property type="protein sequence ID" value="GAC07280.1"/>
    <property type="molecule type" value="Genomic_DNA"/>
</dbReference>
<proteinExistence type="predicted"/>
<reference evidence="1 2" key="1">
    <citation type="journal article" date="2014" name="Environ. Microbiol.">
        <title>Comparative genomics of the marine bacterial genus Glaciecola reveals the high degree of genomic diversity and genomic characteristic for cold adaptation.</title>
        <authorList>
            <person name="Qin Q.L."/>
            <person name="Xie B.B."/>
            <person name="Yu Y."/>
            <person name="Shu Y.L."/>
            <person name="Rong J.C."/>
            <person name="Zhang Y.J."/>
            <person name="Zhao D.L."/>
            <person name="Chen X.L."/>
            <person name="Zhang X.Y."/>
            <person name="Chen B."/>
            <person name="Zhou B.C."/>
            <person name="Zhang Y.Z."/>
        </authorList>
    </citation>
    <scope>NUCLEOTIDE SEQUENCE [LARGE SCALE GENOMIC DNA]</scope>
    <source>
        <strain evidence="1 2">NO2</strain>
    </source>
</reference>
<protein>
    <recommendedName>
        <fullName evidence="3">Transposase</fullName>
    </recommendedName>
</protein>
<evidence type="ECO:0000313" key="1">
    <source>
        <dbReference type="EMBL" id="GAC07280.1"/>
    </source>
</evidence>
<name>A0ABQ0ID15_9ALTE</name>
<keyword evidence="2" id="KW-1185">Reference proteome</keyword>
<comment type="caution">
    <text evidence="1">The sequence shown here is derived from an EMBL/GenBank/DDBJ whole genome shotgun (WGS) entry which is preliminary data.</text>
</comment>
<accession>A0ABQ0ID15</accession>
<evidence type="ECO:0008006" key="3">
    <source>
        <dbReference type="Google" id="ProtNLM"/>
    </source>
</evidence>
<sequence length="53" mass="5899">MQFVHSLVNAQSGLCTVWLVRNFIAESALGESKRDWCAAHQLSVQSFNTRCAS</sequence>